<evidence type="ECO:0000313" key="9">
    <source>
        <dbReference type="Proteomes" id="UP000261245"/>
    </source>
</evidence>
<dbReference type="InterPro" id="IPR033985">
    <property type="entry name" value="SusD-like_N"/>
</dbReference>
<dbReference type="Pfam" id="PF14322">
    <property type="entry name" value="SusD-like_3"/>
    <property type="match status" value="1"/>
</dbReference>
<keyword evidence="3" id="KW-0732">Signal</keyword>
<evidence type="ECO:0000256" key="5">
    <source>
        <dbReference type="ARBA" id="ARBA00023237"/>
    </source>
</evidence>
<dbReference type="InterPro" id="IPR012944">
    <property type="entry name" value="SusD_RagB_dom"/>
</dbReference>
<name>A0AA92TH86_9BACT</name>
<dbReference type="Proteomes" id="UP000261245">
    <property type="component" value="Unassembled WGS sequence"/>
</dbReference>
<dbReference type="SUPFAM" id="SSF48452">
    <property type="entry name" value="TPR-like"/>
    <property type="match status" value="1"/>
</dbReference>
<evidence type="ECO:0000259" key="7">
    <source>
        <dbReference type="Pfam" id="PF14322"/>
    </source>
</evidence>
<evidence type="ECO:0000256" key="1">
    <source>
        <dbReference type="ARBA" id="ARBA00004442"/>
    </source>
</evidence>
<organism evidence="8 9">
    <name type="scientific">Segatella copri</name>
    <dbReference type="NCBI Taxonomy" id="165179"/>
    <lineage>
        <taxon>Bacteria</taxon>
        <taxon>Pseudomonadati</taxon>
        <taxon>Bacteroidota</taxon>
        <taxon>Bacteroidia</taxon>
        <taxon>Bacteroidales</taxon>
        <taxon>Prevotellaceae</taxon>
        <taxon>Segatella</taxon>
    </lineage>
</organism>
<feature type="domain" description="RagB/SusD" evidence="6">
    <location>
        <begin position="329"/>
        <end position="491"/>
    </location>
</feature>
<keyword evidence="4" id="KW-0472">Membrane</keyword>
<accession>A0AA92TH86</accession>
<comment type="subcellular location">
    <subcellularLocation>
        <location evidence="1">Cell outer membrane</location>
    </subcellularLocation>
</comment>
<dbReference type="Gene3D" id="1.25.40.390">
    <property type="match status" value="1"/>
</dbReference>
<evidence type="ECO:0000256" key="3">
    <source>
        <dbReference type="ARBA" id="ARBA00022729"/>
    </source>
</evidence>
<dbReference type="EMBL" id="QSUC01000005">
    <property type="protein sequence ID" value="RGN11750.1"/>
    <property type="molecule type" value="Genomic_DNA"/>
</dbReference>
<dbReference type="PROSITE" id="PS51257">
    <property type="entry name" value="PROKAR_LIPOPROTEIN"/>
    <property type="match status" value="1"/>
</dbReference>
<dbReference type="RefSeq" id="WP_117727388.1">
    <property type="nucleotide sequence ID" value="NZ_QRSU01000004.1"/>
</dbReference>
<dbReference type="AlphaFoldDB" id="A0AA92TH86"/>
<gene>
    <name evidence="8" type="ORF">DXB80_03650</name>
</gene>
<sequence length="491" mass="55712">MKKIYLALGIAASMMFSSCSDFLDQEPSIELPTESAITTTSDLRNAVNGIAYVLTESRMTYASEFALFADTRCNDFKVTADNNQLGELRLYKYNSKGSFNDYAYFAFYQALGNVNSALKSIENGQVEGDAAEINDYKGQLLAWRGMLHFDLARMFCHIPTTVENPASELGLVLSDQVFDKDYKGTRTDLASTYTFIIKQFTDALPLLGKKSDNGYFNYYAALGLRARAYLYNGQYAEALADAKEVIGEGGFKMLNRDNYVEAWTKEKADETILEFMQTDKYNQQRYAPGYYCDADGYSENAFNEEGYLYKYLVTQIDSVKDDAGKVKQVNYKDIRAGLVKNQSAASYKKAAGFYPNKYPGRNGNLYVNNTKLLRLSEMYLIAAEAQWHLDNSGSYDLAKTSAKAAQYINAIDKNRIADYTDKASVTLADILHEYEIEMFCENQITFAYWRNRQSVTNQAKQEVKYNDYNTIMAIPQSEIDYNKALQQNPEY</sequence>
<dbReference type="InterPro" id="IPR011990">
    <property type="entry name" value="TPR-like_helical_dom_sf"/>
</dbReference>
<dbReference type="Pfam" id="PF07980">
    <property type="entry name" value="SusD_RagB"/>
    <property type="match status" value="1"/>
</dbReference>
<dbReference type="GO" id="GO:0009279">
    <property type="term" value="C:cell outer membrane"/>
    <property type="evidence" value="ECO:0007669"/>
    <property type="project" value="UniProtKB-SubCell"/>
</dbReference>
<dbReference type="Gene3D" id="2.20.20.130">
    <property type="match status" value="1"/>
</dbReference>
<feature type="domain" description="SusD-like N-terminal" evidence="7">
    <location>
        <begin position="21"/>
        <end position="230"/>
    </location>
</feature>
<reference evidence="8 9" key="1">
    <citation type="submission" date="2018-08" db="EMBL/GenBank/DDBJ databases">
        <title>A genome reference for cultivated species of the human gut microbiota.</title>
        <authorList>
            <person name="Zou Y."/>
            <person name="Xue W."/>
            <person name="Luo G."/>
        </authorList>
    </citation>
    <scope>NUCLEOTIDE SEQUENCE [LARGE SCALE GENOMIC DNA]</scope>
    <source>
        <strain evidence="8 9">OM06-11</strain>
    </source>
</reference>
<comment type="caution">
    <text evidence="8">The sequence shown here is derived from an EMBL/GenBank/DDBJ whole genome shotgun (WGS) entry which is preliminary data.</text>
</comment>
<dbReference type="Gene3D" id="1.25.40.900">
    <property type="match status" value="1"/>
</dbReference>
<comment type="similarity">
    <text evidence="2">Belongs to the SusD family.</text>
</comment>
<keyword evidence="5" id="KW-0998">Cell outer membrane</keyword>
<evidence type="ECO:0000313" key="8">
    <source>
        <dbReference type="EMBL" id="RGN11750.1"/>
    </source>
</evidence>
<evidence type="ECO:0000256" key="4">
    <source>
        <dbReference type="ARBA" id="ARBA00023136"/>
    </source>
</evidence>
<proteinExistence type="inferred from homology"/>
<evidence type="ECO:0000256" key="2">
    <source>
        <dbReference type="ARBA" id="ARBA00006275"/>
    </source>
</evidence>
<evidence type="ECO:0000259" key="6">
    <source>
        <dbReference type="Pfam" id="PF07980"/>
    </source>
</evidence>
<protein>
    <submittedName>
        <fullName evidence="8">RagB/SusD family nutrient uptake outer membrane protein</fullName>
    </submittedName>
</protein>